<proteinExistence type="predicted"/>
<name>A0A127QF30_9BURK</name>
<sequence length="42" mass="4815">MKAGRETDIGFSGYPVHSPYNRLEFPKVIHENKERLGIAVTR</sequence>
<reference evidence="1 2" key="1">
    <citation type="submission" date="2015-11" db="EMBL/GenBank/DDBJ databases">
        <title>Exploring the genomic traits of fungus-feeding bacterial genus Collimonas.</title>
        <authorList>
            <person name="Song C."/>
            <person name="Schmidt R."/>
            <person name="de Jager V."/>
            <person name="Krzyzanowska D."/>
            <person name="Jongedijk E."/>
            <person name="Cankar K."/>
            <person name="Beekwilder J."/>
            <person name="van Veen A."/>
            <person name="de Boer W."/>
            <person name="van Veen J.A."/>
            <person name="Garbeva P."/>
        </authorList>
    </citation>
    <scope>NUCLEOTIDE SEQUENCE [LARGE SCALE GENOMIC DNA]</scope>
    <source>
        <strain evidence="1 2">Ter282</strain>
    </source>
</reference>
<dbReference type="PATRIC" id="fig|279058.18.peg.794"/>
<dbReference type="Proteomes" id="UP000071778">
    <property type="component" value="Chromosome"/>
</dbReference>
<keyword evidence="2" id="KW-1185">Reference proteome</keyword>
<dbReference type="AlphaFoldDB" id="A0A127QF30"/>
<organism evidence="1 2">
    <name type="scientific">Collimonas arenae</name>
    <dbReference type="NCBI Taxonomy" id="279058"/>
    <lineage>
        <taxon>Bacteria</taxon>
        <taxon>Pseudomonadati</taxon>
        <taxon>Pseudomonadota</taxon>
        <taxon>Betaproteobacteria</taxon>
        <taxon>Burkholderiales</taxon>
        <taxon>Oxalobacteraceae</taxon>
        <taxon>Collimonas</taxon>
    </lineage>
</organism>
<accession>A0A127QF30</accession>
<evidence type="ECO:0000313" key="2">
    <source>
        <dbReference type="Proteomes" id="UP000071778"/>
    </source>
</evidence>
<dbReference type="EMBL" id="CP013235">
    <property type="protein sequence ID" value="AMP08604.1"/>
    <property type="molecule type" value="Genomic_DNA"/>
</dbReference>
<gene>
    <name evidence="1" type="ORF">CAter282_0801</name>
</gene>
<evidence type="ECO:0000313" key="1">
    <source>
        <dbReference type="EMBL" id="AMP08604.1"/>
    </source>
</evidence>
<protein>
    <submittedName>
        <fullName evidence="1">Uncharacterized protein</fullName>
    </submittedName>
</protein>